<name>A0AC35TQB5_9BILA</name>
<dbReference type="Proteomes" id="UP000095286">
    <property type="component" value="Unplaced"/>
</dbReference>
<evidence type="ECO:0000313" key="2">
    <source>
        <dbReference type="WBParaSite" id="RSKR_0000290600.1"/>
    </source>
</evidence>
<accession>A0AC35TQB5</accession>
<protein>
    <submittedName>
        <fullName evidence="2">Relaxase</fullName>
    </submittedName>
</protein>
<reference evidence="2" key="1">
    <citation type="submission" date="2016-11" db="UniProtKB">
        <authorList>
            <consortium name="WormBaseParasite"/>
        </authorList>
    </citation>
    <scope>IDENTIFICATION</scope>
    <source>
        <strain evidence="2">KR3021</strain>
    </source>
</reference>
<organism evidence="1 2">
    <name type="scientific">Rhabditophanes sp. KR3021</name>
    <dbReference type="NCBI Taxonomy" id="114890"/>
    <lineage>
        <taxon>Eukaryota</taxon>
        <taxon>Metazoa</taxon>
        <taxon>Ecdysozoa</taxon>
        <taxon>Nematoda</taxon>
        <taxon>Chromadorea</taxon>
        <taxon>Rhabditida</taxon>
        <taxon>Tylenchina</taxon>
        <taxon>Panagrolaimomorpha</taxon>
        <taxon>Strongyloidoidea</taxon>
        <taxon>Alloionematidae</taxon>
        <taxon>Rhabditophanes</taxon>
    </lineage>
</organism>
<proteinExistence type="predicted"/>
<dbReference type="WBParaSite" id="RSKR_0000290600.1">
    <property type="protein sequence ID" value="RSKR_0000290600.1"/>
    <property type="gene ID" value="RSKR_0000290600"/>
</dbReference>
<evidence type="ECO:0000313" key="1">
    <source>
        <dbReference type="Proteomes" id="UP000095286"/>
    </source>
</evidence>
<sequence length="163" mass="18890">MTDQTVSRIANAKAATQKYRDIQLSKAALCDLLYPEFLKQEKKIAEQKSKILCLRNYLINQNGLSNEAIDDYFNQNKAIEPASELEYVAKFTQTRRNEMIAGRHVIKYNKATIAIQRLSKERIKELSDEIRFGKDYESKVRKLFIFNSEDLIKADNHHNVSSS</sequence>